<organism evidence="7 8">
    <name type="scientific">Capsella rubella</name>
    <dbReference type="NCBI Taxonomy" id="81985"/>
    <lineage>
        <taxon>Eukaryota</taxon>
        <taxon>Viridiplantae</taxon>
        <taxon>Streptophyta</taxon>
        <taxon>Embryophyta</taxon>
        <taxon>Tracheophyta</taxon>
        <taxon>Spermatophyta</taxon>
        <taxon>Magnoliopsida</taxon>
        <taxon>eudicotyledons</taxon>
        <taxon>Gunneridae</taxon>
        <taxon>Pentapetalae</taxon>
        <taxon>rosids</taxon>
        <taxon>malvids</taxon>
        <taxon>Brassicales</taxon>
        <taxon>Brassicaceae</taxon>
        <taxon>Camelineae</taxon>
        <taxon>Capsella</taxon>
    </lineage>
</organism>
<comment type="similarity">
    <text evidence="2">Belongs to the non-repetitive/WGA-negative nucleoporin family.</text>
</comment>
<dbReference type="STRING" id="81985.R0ESS6"/>
<dbReference type="OrthoDB" id="338970at2759"/>
<dbReference type="InterPro" id="IPR004870">
    <property type="entry name" value="Nucleoporin_Nup155"/>
</dbReference>
<sequence length="778" mass="86062">MSQVEKIVMADVMDGADCIGSHIDLEAESQLDLQASHPYSTHPEKWRPLIEVKETLQYPFEAILMFDKAHADLCGFFPDVRCAWVASSHSFLLYPFERKNGQCIQLTLKEEQVICAAGLAKCRPGDFTKNAHYILVLATNVEVVLFGVYLPKEGSTGIVVKSLYTTSSDRIAITCVACTNKGRIFIGGSDGNIHELQYTTAGGPNILRLVKEQIFTFKATDPVRKMVIDNDRQILYALTKEMKLRAYVFGPSEGDHLEKLAEIKNLLKQRDTNVNKPLIVSILPLPLLESKCLHLVAAISDGRRIYLSTTRSGSIFGVFNNQNQIPNCLREVSTRPSPPKAVGATTQNEDLLMNVETAYYFPGTVVFSDSSPHRMASLLVASRDSTVQSQVDSSSGQSSRALREVVSSLPIKGRFLFATDSLPSPDTAATVQSLYCGLKVSGESYEKACAKLCARGDLSTQHILPRKKIAVFTTVGVEVLVINRPVDIFRTILESPSPRSLQEDFFTRFGAGEAAAMCLMLAARIVDFEDIVSSSVASGADNGFQAMSHNFHEAKPSFTSAHEGICLCTSRLLFPLWKFSVMSKETSSDTMSKDGIVTFRFSTSAMQVLESKIRKVERFLRSRRDEKKGLYGDLTDVETDINLSKSSSQWRETSSRGESANKRQRILISTSKSAAAKEVSSIECIRQLLLRSAEALFLLQCFSRHHLAKFQGLGASLKQALVQLTFHQLVCSENGDQTATRLVSAMMENYNGSDGERRVDSIRKELRKGCPSYFKEAA</sequence>
<keyword evidence="4" id="KW-0539">Nucleus</keyword>
<dbReference type="GO" id="GO:0006606">
    <property type="term" value="P:protein import into nucleus"/>
    <property type="evidence" value="ECO:0007669"/>
    <property type="project" value="TreeGrafter"/>
</dbReference>
<dbReference type="EMBL" id="KB870927">
    <property type="protein sequence ID" value="EOA12072.1"/>
    <property type="molecule type" value="Genomic_DNA"/>
</dbReference>
<dbReference type="Proteomes" id="UP000029121">
    <property type="component" value="Unassembled WGS sequence"/>
</dbReference>
<dbReference type="AlphaFoldDB" id="R0ESS6"/>
<dbReference type="GO" id="GO:0036228">
    <property type="term" value="P:protein localization to nuclear inner membrane"/>
    <property type="evidence" value="ECO:0007669"/>
    <property type="project" value="TreeGrafter"/>
</dbReference>
<gene>
    <name evidence="7" type="ORF">CARUB_v10007936mg</name>
</gene>
<feature type="domain" description="Nucleoporin Nup133/Nup155-like C-terminal" evidence="5">
    <location>
        <begin position="561"/>
        <end position="775"/>
    </location>
</feature>
<dbReference type="KEGG" id="crb:17874303"/>
<dbReference type="GO" id="GO:0006405">
    <property type="term" value="P:RNA export from nucleus"/>
    <property type="evidence" value="ECO:0007669"/>
    <property type="project" value="TreeGrafter"/>
</dbReference>
<comment type="subcellular location">
    <subcellularLocation>
        <location evidence="1">Nucleus</location>
    </subcellularLocation>
</comment>
<dbReference type="InterPro" id="IPR007187">
    <property type="entry name" value="Nucleoporin_Nup133/Nup155_C"/>
</dbReference>
<dbReference type="InterPro" id="IPR036322">
    <property type="entry name" value="WD40_repeat_dom_sf"/>
</dbReference>
<keyword evidence="8" id="KW-1185">Reference proteome</keyword>
<evidence type="ECO:0000259" key="5">
    <source>
        <dbReference type="Pfam" id="PF03177"/>
    </source>
</evidence>
<evidence type="ECO:0000313" key="8">
    <source>
        <dbReference type="Proteomes" id="UP000029121"/>
    </source>
</evidence>
<name>R0ESS6_9BRAS</name>
<dbReference type="PANTHER" id="PTHR10350">
    <property type="entry name" value="NUCLEAR PORE COMPLEX PROTEIN NUP155"/>
    <property type="match status" value="1"/>
</dbReference>
<evidence type="ECO:0000256" key="3">
    <source>
        <dbReference type="ARBA" id="ARBA00022448"/>
    </source>
</evidence>
<dbReference type="Gene3D" id="1.20.58.1780">
    <property type="match status" value="1"/>
</dbReference>
<dbReference type="eggNOG" id="KOG1900">
    <property type="taxonomic scope" value="Eukaryota"/>
</dbReference>
<keyword evidence="3" id="KW-0813">Transport</keyword>
<dbReference type="GO" id="GO:0000972">
    <property type="term" value="P:transcription-dependent tethering of RNA polymerase II gene DNA at nuclear periphery"/>
    <property type="evidence" value="ECO:0007669"/>
    <property type="project" value="TreeGrafter"/>
</dbReference>
<dbReference type="InterPro" id="IPR014908">
    <property type="entry name" value="Nucleoporin_Nup133/Nup155_N"/>
</dbReference>
<evidence type="ECO:0000256" key="1">
    <source>
        <dbReference type="ARBA" id="ARBA00004123"/>
    </source>
</evidence>
<dbReference type="GO" id="GO:0017056">
    <property type="term" value="F:structural constituent of nuclear pore"/>
    <property type="evidence" value="ECO:0007669"/>
    <property type="project" value="InterPro"/>
</dbReference>
<reference evidence="8" key="1">
    <citation type="journal article" date="2013" name="Nat. Genet.">
        <title>The Capsella rubella genome and the genomic consequences of rapid mating system evolution.</title>
        <authorList>
            <person name="Slotte T."/>
            <person name="Hazzouri K.M."/>
            <person name="Agren J.A."/>
            <person name="Koenig D."/>
            <person name="Maumus F."/>
            <person name="Guo Y.L."/>
            <person name="Steige K."/>
            <person name="Platts A.E."/>
            <person name="Escobar J.S."/>
            <person name="Newman L.K."/>
            <person name="Wang W."/>
            <person name="Mandakova T."/>
            <person name="Vello E."/>
            <person name="Smith L.M."/>
            <person name="Henz S.R."/>
            <person name="Steffen J."/>
            <person name="Takuno S."/>
            <person name="Brandvain Y."/>
            <person name="Coop G."/>
            <person name="Andolfatto P."/>
            <person name="Hu T.T."/>
            <person name="Blanchette M."/>
            <person name="Clark R.M."/>
            <person name="Quesneville H."/>
            <person name="Nordborg M."/>
            <person name="Gaut B.S."/>
            <person name="Lysak M.A."/>
            <person name="Jenkins J."/>
            <person name="Grimwood J."/>
            <person name="Chapman J."/>
            <person name="Prochnik S."/>
            <person name="Shu S."/>
            <person name="Rokhsar D."/>
            <person name="Schmutz J."/>
            <person name="Weigel D."/>
            <person name="Wright S.I."/>
        </authorList>
    </citation>
    <scope>NUCLEOTIDE SEQUENCE [LARGE SCALE GENOMIC DNA]</scope>
    <source>
        <strain evidence="8">cv. Monte Gargano</strain>
    </source>
</reference>
<dbReference type="Pfam" id="PF08801">
    <property type="entry name" value="Nucleoporin_N"/>
    <property type="match status" value="1"/>
</dbReference>
<dbReference type="GO" id="GO:0044611">
    <property type="term" value="C:nuclear pore inner ring"/>
    <property type="evidence" value="ECO:0007669"/>
    <property type="project" value="TreeGrafter"/>
</dbReference>
<evidence type="ECO:0000259" key="6">
    <source>
        <dbReference type="Pfam" id="PF08801"/>
    </source>
</evidence>
<protein>
    <submittedName>
        <fullName evidence="7">Uncharacterized protein</fullName>
    </submittedName>
</protein>
<feature type="domain" description="Nucleoporin Nup133/Nup155-like N-terminal" evidence="6">
    <location>
        <begin position="73"/>
        <end position="477"/>
    </location>
</feature>
<evidence type="ECO:0000313" key="7">
    <source>
        <dbReference type="EMBL" id="EOA12072.1"/>
    </source>
</evidence>
<dbReference type="Pfam" id="PF03177">
    <property type="entry name" value="Nucleoporin_C"/>
    <property type="match status" value="1"/>
</dbReference>
<evidence type="ECO:0000256" key="4">
    <source>
        <dbReference type="ARBA" id="ARBA00023242"/>
    </source>
</evidence>
<evidence type="ECO:0000256" key="2">
    <source>
        <dbReference type="ARBA" id="ARBA00007373"/>
    </source>
</evidence>
<dbReference type="SUPFAM" id="SSF50978">
    <property type="entry name" value="WD40 repeat-like"/>
    <property type="match status" value="1"/>
</dbReference>
<accession>R0ESS6</accession>
<proteinExistence type="inferred from homology"/>
<dbReference type="PANTHER" id="PTHR10350:SF6">
    <property type="entry name" value="NUCLEAR PORE COMPLEX PROTEIN NUP155"/>
    <property type="match status" value="1"/>
</dbReference>